<evidence type="ECO:0000313" key="2">
    <source>
        <dbReference type="EMBL" id="QYZ78122.1"/>
    </source>
</evidence>
<dbReference type="OrthoDB" id="118064at2157"/>
<dbReference type="RefSeq" id="WP_220681858.1">
    <property type="nucleotide sequence ID" value="NZ_CP037968.1"/>
</dbReference>
<name>A0A8G1EFQ7_9EURY</name>
<dbReference type="Pfam" id="PF12863">
    <property type="entry name" value="DUF3821"/>
    <property type="match status" value="1"/>
</dbReference>
<gene>
    <name evidence="2" type="ORF">E2N92_01080</name>
</gene>
<dbReference type="Proteomes" id="UP000826709">
    <property type="component" value="Chromosome"/>
</dbReference>
<evidence type="ECO:0000313" key="3">
    <source>
        <dbReference type="Proteomes" id="UP000826709"/>
    </source>
</evidence>
<dbReference type="PROSITE" id="PS00018">
    <property type="entry name" value="EF_HAND_1"/>
    <property type="match status" value="1"/>
</dbReference>
<dbReference type="AlphaFoldDB" id="A0A8G1EFQ7"/>
<proteinExistence type="predicted"/>
<dbReference type="EMBL" id="CP037968">
    <property type="protein sequence ID" value="QYZ78122.1"/>
    <property type="molecule type" value="Genomic_DNA"/>
</dbReference>
<evidence type="ECO:0000259" key="1">
    <source>
        <dbReference type="Pfam" id="PF12863"/>
    </source>
</evidence>
<protein>
    <submittedName>
        <fullName evidence="2">DUF3821 domain-containing protein</fullName>
    </submittedName>
</protein>
<sequence length="953" mass="100453">MDVKKFLTGGCVVALVVVLTLSAIAMPVSARTVASGDTVFDYEEGLDLSSFVMNGDLFAQYQYDDVSYGQEYAFRVDNAADLDLVQIDLAGHYGTYYLHQNSAPTVEKIYIRDPSVSLDAVLDVDRSASIDGGTVSRNSRIAFVLDAPEVGTFLPTATVRIKLTTPDGATTTQIAGTSLTGIALDCPKVYVTGLDVGEMEDGTYTARAEWESPRGFNDYADNSNIVTFKVATVGTTIETDRERVIRGNPFVVRITGDAKTCYNLYIEDAGDAAYPFISPAQPGVIMTEGAFSGAADAAADTRANDERACAGDIYVSGTAATVATDATGTRVIEFATNASTSDTVYTLTVVNTGDATAADSVQVTVEKGKVTLAAKGTSHSVGDEIVFTGTNTDSDDVYLFLTGPNLGDGRGVSPNDVTGMASWGHYACRCVESDGTWEYRWASPCCGAVLSAGTYTLYAAGTCTDADGYWVDAGHLDGVIYDACSFELKDPTLVAGTSGEEVAQGDCFTITGTATGSPDCVLVWMLGNNYNLLGYTATVGEDGTFTFIVERADTAYLSPGNYSVIVQHPMKDGMFNVRPATQVEIEEAMATGRLHNPTYFVIRDAVGNLIDLGKLSASGNVAALVNALDSPNCDDIHADCVVTIEEPRISVDEIGERPVGDRFVITGTTNLAEGNVLYVDVAAANSSVASGTATVVGGEDGGNEWSFEIDTSAFAPGTYTVCVESVNIDVQQTATFTVSGSVPCTLRLRPGNSTVAVGGTETLSVVLDRAPQGLSGFEITVDLTETGAAEIVKVDLPAWAGLAKTGDLPADTLTIRAADLNDMVTPGACEVTLCTLSVRGDAAGSTGIAISPRTVESDAWSRYAPQTEDGLLEVIAIHAFPHPEGGFYPIPTDPDGDGRYEDLDGNGWTGFNDVVLYFNGMTFIEKSQPCGAFDYDTSGFIGFNDVVELFRSI</sequence>
<reference evidence="2" key="1">
    <citation type="journal article" date="2005" name="Int. J. Syst. Evol. Microbiol.">
        <title>Methanofollis formosanus sp. nov., isolated from a fish pond.</title>
        <authorList>
            <person name="Wu S.Y."/>
            <person name="Chen S.C."/>
            <person name="Lai M.C."/>
        </authorList>
    </citation>
    <scope>NUCLEOTIDE SEQUENCE</scope>
    <source>
        <strain evidence="2">ML15</strain>
    </source>
</reference>
<feature type="domain" description="DUF3821" evidence="1">
    <location>
        <begin position="36"/>
        <end position="188"/>
    </location>
</feature>
<keyword evidence="3" id="KW-1185">Reference proteome</keyword>
<dbReference type="InterPro" id="IPR018247">
    <property type="entry name" value="EF_Hand_1_Ca_BS"/>
</dbReference>
<organism evidence="2 3">
    <name type="scientific">Methanofollis formosanus</name>
    <dbReference type="NCBI Taxonomy" id="299308"/>
    <lineage>
        <taxon>Archaea</taxon>
        <taxon>Methanobacteriati</taxon>
        <taxon>Methanobacteriota</taxon>
        <taxon>Stenosarchaea group</taxon>
        <taxon>Methanomicrobia</taxon>
        <taxon>Methanomicrobiales</taxon>
        <taxon>Methanomicrobiaceae</taxon>
        <taxon>Methanofollis</taxon>
    </lineage>
</organism>
<dbReference type="KEGG" id="mfk:E2N92_01080"/>
<accession>A0A8G1EFQ7</accession>
<reference evidence="2" key="2">
    <citation type="submission" date="2019-03" db="EMBL/GenBank/DDBJ databases">
        <authorList>
            <person name="Chen S.-C."/>
            <person name="Wu S.-Y."/>
            <person name="Lai M.-C."/>
        </authorList>
    </citation>
    <scope>NUCLEOTIDE SEQUENCE</scope>
    <source>
        <strain evidence="2">ML15</strain>
    </source>
</reference>
<dbReference type="InterPro" id="IPR024277">
    <property type="entry name" value="DUF3821"/>
</dbReference>